<sequence length="39" mass="4251">CCGTRRAGSWGWCLRPARPGCPTSSSRRCSVRRTIQSGP</sequence>
<protein>
    <submittedName>
        <fullName evidence="1">Uncharacterized protein</fullName>
    </submittedName>
</protein>
<name>A0A6J4V6X5_9BACT</name>
<evidence type="ECO:0000313" key="1">
    <source>
        <dbReference type="EMBL" id="CAA9567120.1"/>
    </source>
</evidence>
<dbReference type="AlphaFoldDB" id="A0A6J4V6X5"/>
<accession>A0A6J4V6X5</accession>
<reference evidence="1" key="1">
    <citation type="submission" date="2020-02" db="EMBL/GenBank/DDBJ databases">
        <authorList>
            <person name="Meier V. D."/>
        </authorList>
    </citation>
    <scope>NUCLEOTIDE SEQUENCE</scope>
    <source>
        <strain evidence="1">AVDCRST_MAG49</strain>
    </source>
</reference>
<gene>
    <name evidence="1" type="ORF">AVDCRST_MAG49-3222</name>
</gene>
<dbReference type="EMBL" id="CADCWG010000214">
    <property type="protein sequence ID" value="CAA9567120.1"/>
    <property type="molecule type" value="Genomic_DNA"/>
</dbReference>
<organism evidence="1">
    <name type="scientific">uncultured Thermomicrobiales bacterium</name>
    <dbReference type="NCBI Taxonomy" id="1645740"/>
    <lineage>
        <taxon>Bacteria</taxon>
        <taxon>Pseudomonadati</taxon>
        <taxon>Thermomicrobiota</taxon>
        <taxon>Thermomicrobia</taxon>
        <taxon>Thermomicrobiales</taxon>
        <taxon>environmental samples</taxon>
    </lineage>
</organism>
<feature type="non-terminal residue" evidence="1">
    <location>
        <position position="39"/>
    </location>
</feature>
<proteinExistence type="predicted"/>
<feature type="non-terminal residue" evidence="1">
    <location>
        <position position="1"/>
    </location>
</feature>